<dbReference type="InterPro" id="IPR012340">
    <property type="entry name" value="NA-bd_OB-fold"/>
</dbReference>
<dbReference type="GO" id="GO:0005524">
    <property type="term" value="F:ATP binding"/>
    <property type="evidence" value="ECO:0007669"/>
    <property type="project" value="UniProtKB-KW"/>
</dbReference>
<evidence type="ECO:0000259" key="7">
    <source>
        <dbReference type="PROSITE" id="PS50893"/>
    </source>
</evidence>
<dbReference type="InterPro" id="IPR003593">
    <property type="entry name" value="AAA+_ATPase"/>
</dbReference>
<organism evidence="8">
    <name type="scientific">marine metagenome</name>
    <dbReference type="NCBI Taxonomy" id="408172"/>
    <lineage>
        <taxon>unclassified sequences</taxon>
        <taxon>metagenomes</taxon>
        <taxon>ecological metagenomes</taxon>
    </lineage>
</organism>
<evidence type="ECO:0000256" key="2">
    <source>
        <dbReference type="ARBA" id="ARBA00022475"/>
    </source>
</evidence>
<dbReference type="SUPFAM" id="SSF52540">
    <property type="entry name" value="P-loop containing nucleoside triphosphate hydrolases"/>
    <property type="match status" value="1"/>
</dbReference>
<dbReference type="Gene3D" id="2.40.50.100">
    <property type="match status" value="1"/>
</dbReference>
<dbReference type="CDD" id="cd03259">
    <property type="entry name" value="ABC_Carb_Solutes_like"/>
    <property type="match status" value="1"/>
</dbReference>
<dbReference type="Gene3D" id="2.40.50.140">
    <property type="entry name" value="Nucleic acid-binding proteins"/>
    <property type="match status" value="1"/>
</dbReference>
<sequence>MTLEFQSVSKKVFEETHIAPTSLKLEPEVFNILLGPTLSGKTSLMRLMAGLDKPSTGKIFFEGVDVTKLPVQKRNVAMVYQQFINFPNMSVFDNIASPLRVQGLPETEIKMKVGKVSELLKLTTFLLQRRPAELSGGQQQRTALARALVKEAELVLLDEPLVNLDYKLREELREELPHLFSDTGATVVYATTEPMEALLLGGFTATLREGEVTQFGPTHQVFKNPLDLETAKGFSDPPLNTMQVEKNGKSFLLENQGKWDVAQYASVPEGTYTIGFRPHHLQLHATDGNNLKLSGEVLVTEISGSESFIHLKSGNNRWVLHAHGIHNLQPGTNVEMCLSPSNCFLFDSEGNRVSDI</sequence>
<dbReference type="GO" id="GO:0016887">
    <property type="term" value="F:ATP hydrolysis activity"/>
    <property type="evidence" value="ECO:0007669"/>
    <property type="project" value="InterPro"/>
</dbReference>
<reference evidence="8" key="1">
    <citation type="submission" date="2018-05" db="EMBL/GenBank/DDBJ databases">
        <authorList>
            <person name="Lanie J.A."/>
            <person name="Ng W.-L."/>
            <person name="Kazmierczak K.M."/>
            <person name="Andrzejewski T.M."/>
            <person name="Davidsen T.M."/>
            <person name="Wayne K.J."/>
            <person name="Tettelin H."/>
            <person name="Glass J.I."/>
            <person name="Rusch D."/>
            <person name="Podicherti R."/>
            <person name="Tsui H.-C.T."/>
            <person name="Winkler M.E."/>
        </authorList>
    </citation>
    <scope>NUCLEOTIDE SEQUENCE</scope>
</reference>
<dbReference type="AlphaFoldDB" id="A0A381V0K2"/>
<dbReference type="Pfam" id="PF00005">
    <property type="entry name" value="ABC_tran"/>
    <property type="match status" value="1"/>
</dbReference>
<name>A0A381V0K2_9ZZZZ</name>
<dbReference type="InterPro" id="IPR008995">
    <property type="entry name" value="Mo/tungstate-bd_C_term_dom"/>
</dbReference>
<keyword evidence="6" id="KW-0472">Membrane</keyword>
<dbReference type="InterPro" id="IPR015853">
    <property type="entry name" value="ABC_transpr_FbpC"/>
</dbReference>
<evidence type="ECO:0000256" key="4">
    <source>
        <dbReference type="ARBA" id="ARBA00022840"/>
    </source>
</evidence>
<dbReference type="Gene3D" id="3.40.50.300">
    <property type="entry name" value="P-loop containing nucleotide triphosphate hydrolases"/>
    <property type="match status" value="1"/>
</dbReference>
<evidence type="ECO:0000313" key="8">
    <source>
        <dbReference type="EMBL" id="SVA33915.1"/>
    </source>
</evidence>
<dbReference type="EMBL" id="UINC01007542">
    <property type="protein sequence ID" value="SVA33915.1"/>
    <property type="molecule type" value="Genomic_DNA"/>
</dbReference>
<dbReference type="SUPFAM" id="SSF50331">
    <property type="entry name" value="MOP-like"/>
    <property type="match status" value="1"/>
</dbReference>
<gene>
    <name evidence="8" type="ORF">METZ01_LOCUS86769</name>
</gene>
<evidence type="ECO:0000256" key="1">
    <source>
        <dbReference type="ARBA" id="ARBA00022448"/>
    </source>
</evidence>
<dbReference type="InterPro" id="IPR027417">
    <property type="entry name" value="P-loop_NTPase"/>
</dbReference>
<dbReference type="PANTHER" id="PTHR43875">
    <property type="entry name" value="MALTODEXTRIN IMPORT ATP-BINDING PROTEIN MSMX"/>
    <property type="match status" value="1"/>
</dbReference>
<keyword evidence="2" id="KW-1003">Cell membrane</keyword>
<protein>
    <recommendedName>
        <fullName evidence="7">ABC transporter domain-containing protein</fullName>
    </recommendedName>
</protein>
<dbReference type="InterPro" id="IPR013611">
    <property type="entry name" value="Transp-assoc_OB_typ2"/>
</dbReference>
<dbReference type="SMART" id="SM00382">
    <property type="entry name" value="AAA"/>
    <property type="match status" value="1"/>
</dbReference>
<dbReference type="PROSITE" id="PS50893">
    <property type="entry name" value="ABC_TRANSPORTER_2"/>
    <property type="match status" value="1"/>
</dbReference>
<dbReference type="InterPro" id="IPR047641">
    <property type="entry name" value="ABC_transpr_MalK/UgpC-like"/>
</dbReference>
<evidence type="ECO:0000256" key="3">
    <source>
        <dbReference type="ARBA" id="ARBA00022741"/>
    </source>
</evidence>
<evidence type="ECO:0000256" key="5">
    <source>
        <dbReference type="ARBA" id="ARBA00022967"/>
    </source>
</evidence>
<keyword evidence="3" id="KW-0547">Nucleotide-binding</keyword>
<dbReference type="Pfam" id="PF08402">
    <property type="entry name" value="TOBE_2"/>
    <property type="match status" value="1"/>
</dbReference>
<feature type="domain" description="ABC transporter" evidence="7">
    <location>
        <begin position="3"/>
        <end position="234"/>
    </location>
</feature>
<dbReference type="PANTHER" id="PTHR43875:SF15">
    <property type="entry name" value="TREHALOSE IMPORT ATP-BINDING PROTEIN SUGC"/>
    <property type="match status" value="1"/>
</dbReference>
<dbReference type="GO" id="GO:0055052">
    <property type="term" value="C:ATP-binding cassette (ABC) transporter complex, substrate-binding subunit-containing"/>
    <property type="evidence" value="ECO:0007669"/>
    <property type="project" value="TreeGrafter"/>
</dbReference>
<accession>A0A381V0K2</accession>
<keyword evidence="1" id="KW-0813">Transport</keyword>
<dbReference type="GO" id="GO:0015408">
    <property type="term" value="F:ABC-type ferric iron transporter activity"/>
    <property type="evidence" value="ECO:0007669"/>
    <property type="project" value="InterPro"/>
</dbReference>
<proteinExistence type="predicted"/>
<keyword evidence="5" id="KW-1278">Translocase</keyword>
<evidence type="ECO:0000256" key="6">
    <source>
        <dbReference type="ARBA" id="ARBA00023136"/>
    </source>
</evidence>
<dbReference type="InterPro" id="IPR003439">
    <property type="entry name" value="ABC_transporter-like_ATP-bd"/>
</dbReference>
<keyword evidence="4" id="KW-0067">ATP-binding</keyword>